<feature type="compositionally biased region" description="Basic and acidic residues" evidence="1">
    <location>
        <begin position="23"/>
        <end position="44"/>
    </location>
</feature>
<feature type="region of interest" description="Disordered" evidence="1">
    <location>
        <begin position="1"/>
        <end position="44"/>
    </location>
</feature>
<protein>
    <submittedName>
        <fullName evidence="2">Uncharacterized protein</fullName>
    </submittedName>
</protein>
<proteinExistence type="predicted"/>
<reference evidence="2" key="1">
    <citation type="submission" date="2018-10" db="EMBL/GenBank/DDBJ databases">
        <title>Hidden diversity of soil giant viruses.</title>
        <authorList>
            <person name="Schulz F."/>
            <person name="Alteio L."/>
            <person name="Goudeau D."/>
            <person name="Ryan E.M."/>
            <person name="Malmstrom R.R."/>
            <person name="Blanchard J."/>
            <person name="Woyke T."/>
        </authorList>
    </citation>
    <scope>NUCLEOTIDE SEQUENCE</scope>
    <source>
        <strain evidence="2">SYV1</strain>
    </source>
</reference>
<evidence type="ECO:0000256" key="1">
    <source>
        <dbReference type="SAM" id="MobiDB-lite"/>
    </source>
</evidence>
<accession>A0A3G5AJB6</accession>
<gene>
    <name evidence="2" type="ORF">Sylvanvirus1_17</name>
</gene>
<organism evidence="2">
    <name type="scientific">Sylvanvirus sp</name>
    <dbReference type="NCBI Taxonomy" id="2487774"/>
    <lineage>
        <taxon>Viruses</taxon>
    </lineage>
</organism>
<sequence length="44" mass="5280">MDEKEEHTMDKSLMSSFIQTYLDSKKQQKVKQDKEDKGDEKDKE</sequence>
<feature type="compositionally biased region" description="Polar residues" evidence="1">
    <location>
        <begin position="13"/>
        <end position="22"/>
    </location>
</feature>
<feature type="compositionally biased region" description="Basic and acidic residues" evidence="1">
    <location>
        <begin position="1"/>
        <end position="10"/>
    </location>
</feature>
<evidence type="ECO:0000313" key="2">
    <source>
        <dbReference type="EMBL" id="AYV86421.1"/>
    </source>
</evidence>
<dbReference type="EMBL" id="MK072507">
    <property type="protein sequence ID" value="AYV86421.1"/>
    <property type="molecule type" value="Genomic_DNA"/>
</dbReference>
<name>A0A3G5AJB6_9VIRU</name>